<evidence type="ECO:0000313" key="3">
    <source>
        <dbReference type="EMBL" id="SDI56172.1"/>
    </source>
</evidence>
<proteinExistence type="predicted"/>
<evidence type="ECO:0000313" key="4">
    <source>
        <dbReference type="Proteomes" id="UP000183255"/>
    </source>
</evidence>
<dbReference type="EMBL" id="FNDZ01000003">
    <property type="protein sequence ID" value="SDI56172.1"/>
    <property type="molecule type" value="Genomic_DNA"/>
</dbReference>
<keyword evidence="2" id="KW-1133">Transmembrane helix</keyword>
<feature type="transmembrane region" description="Helical" evidence="2">
    <location>
        <begin position="55"/>
        <end position="76"/>
    </location>
</feature>
<name>A0A1G8LKD4_9CLOT</name>
<keyword evidence="2" id="KW-0812">Transmembrane</keyword>
<accession>A0A1G8LKD4</accession>
<dbReference type="AlphaFoldDB" id="A0A1G8LKD4"/>
<dbReference type="RefSeq" id="WP_031575358.1">
    <property type="nucleotide sequence ID" value="NZ_FNDZ01000003.1"/>
</dbReference>
<evidence type="ECO:0000256" key="2">
    <source>
        <dbReference type="SAM" id="Phobius"/>
    </source>
</evidence>
<organism evidence="3 4">
    <name type="scientific">Proteiniclasticum ruminis</name>
    <dbReference type="NCBI Taxonomy" id="398199"/>
    <lineage>
        <taxon>Bacteria</taxon>
        <taxon>Bacillati</taxon>
        <taxon>Bacillota</taxon>
        <taxon>Clostridia</taxon>
        <taxon>Eubacteriales</taxon>
        <taxon>Clostridiaceae</taxon>
        <taxon>Proteiniclasticum</taxon>
    </lineage>
</organism>
<protein>
    <submittedName>
        <fullName evidence="3">Uncharacterized protein</fullName>
    </submittedName>
</protein>
<sequence>MSFNFDQNRHVANRVGQEVEIKEQARKEKNRMELPDEEKRDKEDFSYKAQRRKRLYRNLTGVLGILLVFYVVYWFAMRLF</sequence>
<reference evidence="3 4" key="1">
    <citation type="submission" date="2016-10" db="EMBL/GenBank/DDBJ databases">
        <authorList>
            <person name="de Groot N.N."/>
        </authorList>
    </citation>
    <scope>NUCLEOTIDE SEQUENCE [LARGE SCALE GENOMIC DNA]</scope>
    <source>
        <strain evidence="3 4">CGMCC 1.5058</strain>
    </source>
</reference>
<evidence type="ECO:0000256" key="1">
    <source>
        <dbReference type="SAM" id="MobiDB-lite"/>
    </source>
</evidence>
<dbReference type="Proteomes" id="UP000183255">
    <property type="component" value="Unassembled WGS sequence"/>
</dbReference>
<gene>
    <name evidence="3" type="ORF">SAMN05421804_103106</name>
</gene>
<keyword evidence="2" id="KW-0472">Membrane</keyword>
<feature type="region of interest" description="Disordered" evidence="1">
    <location>
        <begin position="22"/>
        <end position="43"/>
    </location>
</feature>